<proteinExistence type="predicted"/>
<dbReference type="InterPro" id="IPR007044">
    <property type="entry name" value="Cyclodeamin/CycHdrlase"/>
</dbReference>
<name>A0A1I5CE30_9PSEU</name>
<dbReference type="AlphaFoldDB" id="A0A1I5CE30"/>
<dbReference type="RefSeq" id="WP_093154691.1">
    <property type="nucleotide sequence ID" value="NZ_FOUP01000007.1"/>
</dbReference>
<protein>
    <submittedName>
        <fullName evidence="3">Formiminotetrahydrofolate cyclodeaminase</fullName>
    </submittedName>
</protein>
<gene>
    <name evidence="2" type="ORF">ATL45_7330</name>
    <name evidence="3" type="ORF">SAMN05421805_107150</name>
</gene>
<dbReference type="InterPro" id="IPR036178">
    <property type="entry name" value="Formintransfe-cycloase-like_sf"/>
</dbReference>
<dbReference type="SUPFAM" id="SSF101262">
    <property type="entry name" value="Methenyltetrahydrofolate cyclohydrolase-like"/>
    <property type="match status" value="1"/>
</dbReference>
<reference evidence="3 4" key="1">
    <citation type="submission" date="2016-10" db="EMBL/GenBank/DDBJ databases">
        <authorList>
            <person name="de Groot N.N."/>
        </authorList>
    </citation>
    <scope>NUCLEOTIDE SEQUENCE [LARGE SCALE GENOMIC DNA]</scope>
    <source>
        <strain evidence="3 4">CPCC 201259</strain>
    </source>
</reference>
<evidence type="ECO:0000313" key="4">
    <source>
        <dbReference type="Proteomes" id="UP000199398"/>
    </source>
</evidence>
<keyword evidence="5" id="KW-1185">Reference proteome</keyword>
<dbReference type="EMBL" id="FOUP01000007">
    <property type="protein sequence ID" value="SFN85183.1"/>
    <property type="molecule type" value="Genomic_DNA"/>
</dbReference>
<dbReference type="EMBL" id="RBXX01000002">
    <property type="protein sequence ID" value="RKT88887.1"/>
    <property type="molecule type" value="Genomic_DNA"/>
</dbReference>
<feature type="domain" description="Cyclodeaminase/cyclohydrolase" evidence="1">
    <location>
        <begin position="5"/>
        <end position="182"/>
    </location>
</feature>
<accession>A0A1I5CE30</accession>
<evidence type="ECO:0000313" key="2">
    <source>
        <dbReference type="EMBL" id="RKT88887.1"/>
    </source>
</evidence>
<evidence type="ECO:0000313" key="3">
    <source>
        <dbReference type="EMBL" id="SFN85183.1"/>
    </source>
</evidence>
<dbReference type="Pfam" id="PF04961">
    <property type="entry name" value="FTCD_C"/>
    <property type="match status" value="1"/>
</dbReference>
<dbReference type="Proteomes" id="UP000270697">
    <property type="component" value="Unassembled WGS sequence"/>
</dbReference>
<dbReference type="GO" id="GO:0003824">
    <property type="term" value="F:catalytic activity"/>
    <property type="evidence" value="ECO:0007669"/>
    <property type="project" value="InterPro"/>
</dbReference>
<sequence>MRLETLETFLSSLAARVPAPGGGASAGVHAAQAAALIGMVARYSDGEKYAQHAATVNAVREASDELREHALTLAEEDASAFGAVGNAYGLPRSSDEEKAARSQAIAAALVEAGRVPAKVVAVAERVVGLAEQLLPIGNRNVISDVAAAADAARAAATTARVNVEVNLAGITGAADRSELTAAIAGVDDIAARADKITAAVREVIAR</sequence>
<dbReference type="OrthoDB" id="5192822at2"/>
<dbReference type="Proteomes" id="UP000199398">
    <property type="component" value="Unassembled WGS sequence"/>
</dbReference>
<reference evidence="2 5" key="2">
    <citation type="submission" date="2018-10" db="EMBL/GenBank/DDBJ databases">
        <title>Sequencing the genomes of 1000 actinobacteria strains.</title>
        <authorList>
            <person name="Klenk H.-P."/>
        </authorList>
    </citation>
    <scope>NUCLEOTIDE SEQUENCE [LARGE SCALE GENOMIC DNA]</scope>
    <source>
        <strain evidence="2 5">DSM 45119</strain>
    </source>
</reference>
<evidence type="ECO:0000313" key="5">
    <source>
        <dbReference type="Proteomes" id="UP000270697"/>
    </source>
</evidence>
<dbReference type="STRING" id="455193.SAMN05421805_107150"/>
<organism evidence="3 4">
    <name type="scientific">Saccharopolyspora antimicrobica</name>
    <dbReference type="NCBI Taxonomy" id="455193"/>
    <lineage>
        <taxon>Bacteria</taxon>
        <taxon>Bacillati</taxon>
        <taxon>Actinomycetota</taxon>
        <taxon>Actinomycetes</taxon>
        <taxon>Pseudonocardiales</taxon>
        <taxon>Pseudonocardiaceae</taxon>
        <taxon>Saccharopolyspora</taxon>
    </lineage>
</organism>
<evidence type="ECO:0000259" key="1">
    <source>
        <dbReference type="Pfam" id="PF04961"/>
    </source>
</evidence>
<dbReference type="Gene3D" id="1.20.120.680">
    <property type="entry name" value="Formiminotetrahydrofolate cyclodeaminase monomer, up-and-down helical bundle"/>
    <property type="match status" value="1"/>
</dbReference>